<evidence type="ECO:0000313" key="3">
    <source>
        <dbReference type="Proteomes" id="UP000076842"/>
    </source>
</evidence>
<evidence type="ECO:0000313" key="2">
    <source>
        <dbReference type="EMBL" id="KZT52276.1"/>
    </source>
</evidence>
<reference evidence="2 3" key="1">
    <citation type="journal article" date="2016" name="Mol. Biol. Evol.">
        <title>Comparative Genomics of Early-Diverging Mushroom-Forming Fungi Provides Insights into the Origins of Lignocellulose Decay Capabilities.</title>
        <authorList>
            <person name="Nagy L.G."/>
            <person name="Riley R."/>
            <person name="Tritt A."/>
            <person name="Adam C."/>
            <person name="Daum C."/>
            <person name="Floudas D."/>
            <person name="Sun H."/>
            <person name="Yadav J.S."/>
            <person name="Pangilinan J."/>
            <person name="Larsson K.H."/>
            <person name="Matsuura K."/>
            <person name="Barry K."/>
            <person name="Labutti K."/>
            <person name="Kuo R."/>
            <person name="Ohm R.A."/>
            <person name="Bhattacharya S.S."/>
            <person name="Shirouzu T."/>
            <person name="Yoshinaga Y."/>
            <person name="Martin F.M."/>
            <person name="Grigoriev I.V."/>
            <person name="Hibbett D.S."/>
        </authorList>
    </citation>
    <scope>NUCLEOTIDE SEQUENCE [LARGE SCALE GENOMIC DNA]</scope>
    <source>
        <strain evidence="2 3">HHB12733</strain>
    </source>
</reference>
<dbReference type="InParanoid" id="A0A165D827"/>
<protein>
    <submittedName>
        <fullName evidence="2">Uncharacterized protein</fullName>
    </submittedName>
</protein>
<keyword evidence="3" id="KW-1185">Reference proteome</keyword>
<dbReference type="AlphaFoldDB" id="A0A165D827"/>
<gene>
    <name evidence="2" type="ORF">CALCODRAFT_94432</name>
</gene>
<feature type="compositionally biased region" description="Pro residues" evidence="1">
    <location>
        <begin position="78"/>
        <end position="89"/>
    </location>
</feature>
<accession>A0A165D827</accession>
<evidence type="ECO:0000256" key="1">
    <source>
        <dbReference type="SAM" id="MobiDB-lite"/>
    </source>
</evidence>
<feature type="region of interest" description="Disordered" evidence="1">
    <location>
        <begin position="75"/>
        <end position="96"/>
    </location>
</feature>
<name>A0A165D827_9BASI</name>
<dbReference type="Proteomes" id="UP000076842">
    <property type="component" value="Unassembled WGS sequence"/>
</dbReference>
<dbReference type="EMBL" id="KV424072">
    <property type="protein sequence ID" value="KZT52276.1"/>
    <property type="molecule type" value="Genomic_DNA"/>
</dbReference>
<organism evidence="2 3">
    <name type="scientific">Calocera cornea HHB12733</name>
    <dbReference type="NCBI Taxonomy" id="1353952"/>
    <lineage>
        <taxon>Eukaryota</taxon>
        <taxon>Fungi</taxon>
        <taxon>Dikarya</taxon>
        <taxon>Basidiomycota</taxon>
        <taxon>Agaricomycotina</taxon>
        <taxon>Dacrymycetes</taxon>
        <taxon>Dacrymycetales</taxon>
        <taxon>Dacrymycetaceae</taxon>
        <taxon>Calocera</taxon>
    </lineage>
</organism>
<feature type="region of interest" description="Disordered" evidence="1">
    <location>
        <begin position="18"/>
        <end position="43"/>
    </location>
</feature>
<sequence length="116" mass="12523">MSHPTRIASLFSNDARRYSAVPPSASRASSRPRAPSRSFSTASHAIALAGHPAPRYRPPFPLQSDTKWLVRVKLKDSVPPPRRASPPTAPLRGSYLSQISPSVPSLHAAASHRPIT</sequence>
<proteinExistence type="predicted"/>